<proteinExistence type="predicted"/>
<dbReference type="EMBL" id="JAQQWN010000008">
    <property type="protein sequence ID" value="KAK8070752.1"/>
    <property type="molecule type" value="Genomic_DNA"/>
</dbReference>
<reference evidence="2 3" key="1">
    <citation type="submission" date="2023-01" db="EMBL/GenBank/DDBJ databases">
        <title>Analysis of 21 Apiospora genomes using comparative genomics revels a genus with tremendous synthesis potential of carbohydrate active enzymes and secondary metabolites.</title>
        <authorList>
            <person name="Sorensen T."/>
        </authorList>
    </citation>
    <scope>NUCLEOTIDE SEQUENCE [LARGE SCALE GENOMIC DNA]</scope>
    <source>
        <strain evidence="2 3">CBS 114990</strain>
    </source>
</reference>
<feature type="region of interest" description="Disordered" evidence="1">
    <location>
        <begin position="1"/>
        <end position="89"/>
    </location>
</feature>
<protein>
    <submittedName>
        <fullName evidence="2">Uncharacterized protein</fullName>
    </submittedName>
</protein>
<evidence type="ECO:0000313" key="2">
    <source>
        <dbReference type="EMBL" id="KAK8070752.1"/>
    </source>
</evidence>
<name>A0ABR1VHX6_9PEZI</name>
<feature type="compositionally biased region" description="Polar residues" evidence="1">
    <location>
        <begin position="79"/>
        <end position="89"/>
    </location>
</feature>
<accession>A0ABR1VHX6</accession>
<gene>
    <name evidence="2" type="ORF">PG997_010955</name>
</gene>
<comment type="caution">
    <text evidence="2">The sequence shown here is derived from an EMBL/GenBank/DDBJ whole genome shotgun (WGS) entry which is preliminary data.</text>
</comment>
<dbReference type="RefSeq" id="XP_066664560.1">
    <property type="nucleotide sequence ID" value="XM_066815270.1"/>
</dbReference>
<evidence type="ECO:0000256" key="1">
    <source>
        <dbReference type="SAM" id="MobiDB-lite"/>
    </source>
</evidence>
<sequence>MPRQAARTHQQLAQQQHHHYHQPLERQDQAQPPQLEDKCRRRHPRRTSVPRGQKQGRPGRRLGQQLEQQRRRHMRKAQTPCQQGHRQER</sequence>
<organism evidence="2 3">
    <name type="scientific">Apiospora hydei</name>
    <dbReference type="NCBI Taxonomy" id="1337664"/>
    <lineage>
        <taxon>Eukaryota</taxon>
        <taxon>Fungi</taxon>
        <taxon>Dikarya</taxon>
        <taxon>Ascomycota</taxon>
        <taxon>Pezizomycotina</taxon>
        <taxon>Sordariomycetes</taxon>
        <taxon>Xylariomycetidae</taxon>
        <taxon>Amphisphaeriales</taxon>
        <taxon>Apiosporaceae</taxon>
        <taxon>Apiospora</taxon>
    </lineage>
</organism>
<dbReference type="Proteomes" id="UP001433268">
    <property type="component" value="Unassembled WGS sequence"/>
</dbReference>
<dbReference type="GeneID" id="92048330"/>
<feature type="compositionally biased region" description="Low complexity" evidence="1">
    <location>
        <begin position="49"/>
        <end position="67"/>
    </location>
</feature>
<feature type="compositionally biased region" description="Low complexity" evidence="1">
    <location>
        <begin position="1"/>
        <end position="15"/>
    </location>
</feature>
<keyword evidence="3" id="KW-1185">Reference proteome</keyword>
<evidence type="ECO:0000313" key="3">
    <source>
        <dbReference type="Proteomes" id="UP001433268"/>
    </source>
</evidence>